<proteinExistence type="predicted"/>
<keyword evidence="4" id="KW-1185">Reference proteome</keyword>
<feature type="region of interest" description="Disordered" evidence="1">
    <location>
        <begin position="28"/>
        <end position="51"/>
    </location>
</feature>
<feature type="region of interest" description="Disordered" evidence="1">
    <location>
        <begin position="150"/>
        <end position="171"/>
    </location>
</feature>
<dbReference type="Proteomes" id="UP001152747">
    <property type="component" value="Unassembled WGS sequence"/>
</dbReference>
<evidence type="ECO:0000256" key="1">
    <source>
        <dbReference type="SAM" id="MobiDB-lite"/>
    </source>
</evidence>
<keyword evidence="2" id="KW-0472">Membrane</keyword>
<accession>A0A9P1IRB5</accession>
<dbReference type="AlphaFoldDB" id="A0A9P1IRB5"/>
<keyword evidence="2" id="KW-0812">Transmembrane</keyword>
<dbReference type="OrthoDB" id="5874134at2759"/>
<evidence type="ECO:0000256" key="2">
    <source>
        <dbReference type="SAM" id="Phobius"/>
    </source>
</evidence>
<gene>
    <name evidence="3" type="ORF">CAMP_LOCUS11571</name>
</gene>
<name>A0A9P1IRB5_9PELO</name>
<keyword evidence="2" id="KW-1133">Transmembrane helix</keyword>
<organism evidence="3 4">
    <name type="scientific">Caenorhabditis angaria</name>
    <dbReference type="NCBI Taxonomy" id="860376"/>
    <lineage>
        <taxon>Eukaryota</taxon>
        <taxon>Metazoa</taxon>
        <taxon>Ecdysozoa</taxon>
        <taxon>Nematoda</taxon>
        <taxon>Chromadorea</taxon>
        <taxon>Rhabditida</taxon>
        <taxon>Rhabditina</taxon>
        <taxon>Rhabditomorpha</taxon>
        <taxon>Rhabditoidea</taxon>
        <taxon>Rhabditidae</taxon>
        <taxon>Peloderinae</taxon>
        <taxon>Caenorhabditis</taxon>
    </lineage>
</organism>
<dbReference type="EMBL" id="CANHGI010000004">
    <property type="protein sequence ID" value="CAI5448934.1"/>
    <property type="molecule type" value="Genomic_DNA"/>
</dbReference>
<protein>
    <submittedName>
        <fullName evidence="3">Uncharacterized protein</fullName>
    </submittedName>
</protein>
<sequence>MEDLLGNSTSSNITTLLAETTTALVLNSTTSSSTTTSTTTIPPTTSSTTPKITTTTTQILTTTTEYIKSTPIPVPDVHSTTSIAFISLVVFLVGVALIAKIVISHKKKRLDLIGGTARWRISASSASSNSINPGSNQTTATYLPMGRSNRALSQQQQPLTNGLDNPGPDRLDWERQFFDDSEATTPSRLLLR</sequence>
<comment type="caution">
    <text evidence="3">The sequence shown here is derived from an EMBL/GenBank/DDBJ whole genome shotgun (WGS) entry which is preliminary data.</text>
</comment>
<evidence type="ECO:0000313" key="3">
    <source>
        <dbReference type="EMBL" id="CAI5448934.1"/>
    </source>
</evidence>
<evidence type="ECO:0000313" key="4">
    <source>
        <dbReference type="Proteomes" id="UP001152747"/>
    </source>
</evidence>
<feature type="transmembrane region" description="Helical" evidence="2">
    <location>
        <begin position="83"/>
        <end position="103"/>
    </location>
</feature>
<reference evidence="3" key="1">
    <citation type="submission" date="2022-11" db="EMBL/GenBank/DDBJ databases">
        <authorList>
            <person name="Kikuchi T."/>
        </authorList>
    </citation>
    <scope>NUCLEOTIDE SEQUENCE</scope>
    <source>
        <strain evidence="3">PS1010</strain>
    </source>
</reference>
<feature type="compositionally biased region" description="Polar residues" evidence="1">
    <location>
        <begin position="150"/>
        <end position="163"/>
    </location>
</feature>